<protein>
    <submittedName>
        <fullName evidence="1">Uncharacterized protein</fullName>
    </submittedName>
</protein>
<comment type="caution">
    <text evidence="1">The sequence shown here is derived from an EMBL/GenBank/DDBJ whole genome shotgun (WGS) entry which is preliminary data.</text>
</comment>
<name>A0A2V3UPQ6_9SPHN</name>
<dbReference type="Proteomes" id="UP000248014">
    <property type="component" value="Unassembled WGS sequence"/>
</dbReference>
<accession>A0A2V3UPQ6</accession>
<sequence>MTCEHIRLADGTGMIVCGSKPWPRSKARCVKCGQIAEQLCDWKVPGCKSGTCDAPICSKCTTSPAPEKDLCPKHAQAWAEWKARRSA</sequence>
<organism evidence="1 2">
    <name type="scientific">Blastomonas natatoria</name>
    <dbReference type="NCBI Taxonomy" id="34015"/>
    <lineage>
        <taxon>Bacteria</taxon>
        <taxon>Pseudomonadati</taxon>
        <taxon>Pseudomonadota</taxon>
        <taxon>Alphaproteobacteria</taxon>
        <taxon>Sphingomonadales</taxon>
        <taxon>Sphingomonadaceae</taxon>
        <taxon>Blastomonas</taxon>
    </lineage>
</organism>
<dbReference type="AlphaFoldDB" id="A0A2V3UPQ6"/>
<keyword evidence="2" id="KW-1185">Reference proteome</keyword>
<evidence type="ECO:0000313" key="2">
    <source>
        <dbReference type="Proteomes" id="UP000248014"/>
    </source>
</evidence>
<dbReference type="EMBL" id="QJJM01000023">
    <property type="protein sequence ID" value="PXW67868.1"/>
    <property type="molecule type" value="Genomic_DNA"/>
</dbReference>
<gene>
    <name evidence="1" type="ORF">C7451_1234</name>
</gene>
<evidence type="ECO:0000313" key="1">
    <source>
        <dbReference type="EMBL" id="PXW67868.1"/>
    </source>
</evidence>
<proteinExistence type="predicted"/>
<reference evidence="1 2" key="1">
    <citation type="submission" date="2018-05" db="EMBL/GenBank/DDBJ databases">
        <title>Genomic Encyclopedia of Type Strains, Phase IV (KMG-IV): sequencing the most valuable type-strain genomes for metagenomic binning, comparative biology and taxonomic classification.</title>
        <authorList>
            <person name="Goeker M."/>
        </authorList>
    </citation>
    <scope>NUCLEOTIDE SEQUENCE [LARGE SCALE GENOMIC DNA]</scope>
    <source>
        <strain evidence="1 2">DSM 3183</strain>
    </source>
</reference>